<dbReference type="Gene3D" id="3.30.470.20">
    <property type="entry name" value="ATP-grasp fold, B domain"/>
    <property type="match status" value="1"/>
</dbReference>
<dbReference type="PANTHER" id="PTHR43585">
    <property type="entry name" value="FUMIPYRROLE BIOSYNTHESIS PROTEIN C"/>
    <property type="match status" value="1"/>
</dbReference>
<dbReference type="InterPro" id="IPR052032">
    <property type="entry name" value="ATP-dep_AA_Ligase"/>
</dbReference>
<dbReference type="InterPro" id="IPR016185">
    <property type="entry name" value="PreATP-grasp_dom_sf"/>
</dbReference>
<organism evidence="6 7">
    <name type="scientific">Paraeggerthella hongkongensis</name>
    <dbReference type="NCBI Taxonomy" id="230658"/>
    <lineage>
        <taxon>Bacteria</taxon>
        <taxon>Bacillati</taxon>
        <taxon>Actinomycetota</taxon>
        <taxon>Coriobacteriia</taxon>
        <taxon>Eggerthellales</taxon>
        <taxon>Eggerthellaceae</taxon>
        <taxon>Paraeggerthella</taxon>
    </lineage>
</organism>
<dbReference type="PANTHER" id="PTHR43585:SF2">
    <property type="entry name" value="ATP-GRASP ENZYME FSQD"/>
    <property type="match status" value="1"/>
</dbReference>
<accession>A0A3N0BDW8</accession>
<proteinExistence type="predicted"/>
<gene>
    <name evidence="6" type="ORF">DMP08_05510</name>
</gene>
<dbReference type="GO" id="GO:0016874">
    <property type="term" value="F:ligase activity"/>
    <property type="evidence" value="ECO:0007669"/>
    <property type="project" value="UniProtKB-KW"/>
</dbReference>
<reference evidence="7" key="1">
    <citation type="submission" date="2018-05" db="EMBL/GenBank/DDBJ databases">
        <title>Genome Sequencing of selected type strains of the family Eggerthellaceae.</title>
        <authorList>
            <person name="Danylec N."/>
            <person name="Stoll D.A."/>
            <person name="Doetsch A."/>
            <person name="Huch M."/>
        </authorList>
    </citation>
    <scope>NUCLEOTIDE SEQUENCE [LARGE SCALE GENOMIC DNA]</scope>
    <source>
        <strain evidence="7">DSM 16106</strain>
    </source>
</reference>
<protein>
    <submittedName>
        <fullName evidence="6">Carboxylate--amine ligase</fullName>
    </submittedName>
</protein>
<dbReference type="Gene3D" id="3.40.50.20">
    <property type="match status" value="1"/>
</dbReference>
<dbReference type="Pfam" id="PF13535">
    <property type="entry name" value="ATP-grasp_4"/>
    <property type="match status" value="1"/>
</dbReference>
<dbReference type="EMBL" id="QICD01000007">
    <property type="protein sequence ID" value="RNL45775.1"/>
    <property type="molecule type" value="Genomic_DNA"/>
</dbReference>
<evidence type="ECO:0000256" key="3">
    <source>
        <dbReference type="ARBA" id="ARBA00022840"/>
    </source>
</evidence>
<evidence type="ECO:0000259" key="5">
    <source>
        <dbReference type="PROSITE" id="PS50975"/>
    </source>
</evidence>
<sequence length="403" mass="43983">MSKTLLLLGGARYALPVIDAAHELGARVVTCDFLPHNYAHNYSDAYINASIVDGEAVLAAARQCGADGIMSFAADPGVVAASYAAEKLELPFQGSYRAVSILQDKERYRTFLRDNGFNCPELHFFRTVDEAMAEADSIAYPVMAKPVDSAGSKGCSCATNPCELRTAVEYALKFSRDGRCIVEQFLEKQGDSSDADGFIVDGEFKCVSFTSQLFDPKVPNPYTPAAYTMPATMPTWAQDELVGELQRLANLLGLRDGVFNIETRVATNDKAYIMESSPRGGGNRLCEMLRHATGGKVDLIRCSVQSALGEPIDTLSMPAYDGFWFQQMLHSDHGGIFVGLEYASGFADACVVEEQLWVEPGAKVEAFTAANHAFGSVMLRFDTRLELDNFRNAPGDFMRVKVS</sequence>
<dbReference type="Gene3D" id="3.30.1490.20">
    <property type="entry name" value="ATP-grasp fold, A domain"/>
    <property type="match status" value="1"/>
</dbReference>
<keyword evidence="1 6" id="KW-0436">Ligase</keyword>
<comment type="caution">
    <text evidence="6">The sequence shown here is derived from an EMBL/GenBank/DDBJ whole genome shotgun (WGS) entry which is preliminary data.</text>
</comment>
<evidence type="ECO:0000256" key="2">
    <source>
        <dbReference type="ARBA" id="ARBA00022741"/>
    </source>
</evidence>
<dbReference type="OrthoDB" id="24041at2"/>
<dbReference type="InterPro" id="IPR011761">
    <property type="entry name" value="ATP-grasp"/>
</dbReference>
<dbReference type="GO" id="GO:0005524">
    <property type="term" value="F:ATP binding"/>
    <property type="evidence" value="ECO:0007669"/>
    <property type="project" value="UniProtKB-UniRule"/>
</dbReference>
<name>A0A3N0BDW8_9ACTN</name>
<dbReference type="Proteomes" id="UP000278632">
    <property type="component" value="Unassembled WGS sequence"/>
</dbReference>
<evidence type="ECO:0000256" key="1">
    <source>
        <dbReference type="ARBA" id="ARBA00022598"/>
    </source>
</evidence>
<evidence type="ECO:0000313" key="7">
    <source>
        <dbReference type="Proteomes" id="UP000278632"/>
    </source>
</evidence>
<dbReference type="InterPro" id="IPR013815">
    <property type="entry name" value="ATP_grasp_subdomain_1"/>
</dbReference>
<evidence type="ECO:0000256" key="4">
    <source>
        <dbReference type="PROSITE-ProRule" id="PRU00409"/>
    </source>
</evidence>
<keyword evidence="3 4" id="KW-0067">ATP-binding</keyword>
<dbReference type="RefSeq" id="WP_123191952.1">
    <property type="nucleotide sequence ID" value="NZ_QICD01000007.1"/>
</dbReference>
<dbReference type="GO" id="GO:0046872">
    <property type="term" value="F:metal ion binding"/>
    <property type="evidence" value="ECO:0007669"/>
    <property type="project" value="InterPro"/>
</dbReference>
<dbReference type="SUPFAM" id="SSF52440">
    <property type="entry name" value="PreATP-grasp domain"/>
    <property type="match status" value="1"/>
</dbReference>
<dbReference type="PROSITE" id="PS50975">
    <property type="entry name" value="ATP_GRASP"/>
    <property type="match status" value="1"/>
</dbReference>
<feature type="domain" description="ATP-grasp" evidence="5">
    <location>
        <begin position="109"/>
        <end position="308"/>
    </location>
</feature>
<dbReference type="AlphaFoldDB" id="A0A3N0BDW8"/>
<dbReference type="SUPFAM" id="SSF56059">
    <property type="entry name" value="Glutathione synthetase ATP-binding domain-like"/>
    <property type="match status" value="1"/>
</dbReference>
<evidence type="ECO:0000313" key="6">
    <source>
        <dbReference type="EMBL" id="RNL45775.1"/>
    </source>
</evidence>
<keyword evidence="2 4" id="KW-0547">Nucleotide-binding</keyword>
<keyword evidence="7" id="KW-1185">Reference proteome</keyword>